<dbReference type="Proteomes" id="UP000007032">
    <property type="component" value="Chromosome"/>
</dbReference>
<evidence type="ECO:0000313" key="2">
    <source>
        <dbReference type="EMBL" id="EES89338.1"/>
    </source>
</evidence>
<dbReference type="AlphaFoldDB" id="C5ZZ80"/>
<evidence type="ECO:0008006" key="4">
    <source>
        <dbReference type="Google" id="ProtNLM"/>
    </source>
</evidence>
<name>C5ZZ80_9HELI</name>
<keyword evidence="1" id="KW-0472">Membrane</keyword>
<feature type="transmembrane region" description="Helical" evidence="1">
    <location>
        <begin position="6"/>
        <end position="22"/>
    </location>
</feature>
<evidence type="ECO:0000256" key="1">
    <source>
        <dbReference type="SAM" id="Phobius"/>
    </source>
</evidence>
<dbReference type="OrthoDB" id="5323138at2"/>
<reference evidence="2 3" key="1">
    <citation type="journal article" date="2009" name="J. Bacteriol.">
        <title>Genome sequence of the emerging pathogen Helicobacter canadensis.</title>
        <authorList>
            <person name="Loman N.J."/>
            <person name="Snyder L.A."/>
            <person name="Linton J.D."/>
            <person name="Langdon R."/>
            <person name="Lawson A.J."/>
            <person name="Weinstock G.M."/>
            <person name="Wren B.W."/>
            <person name="Pallen M.J."/>
        </authorList>
    </citation>
    <scope>NUCLEOTIDE SEQUENCE [LARGE SCALE GENOMIC DNA]</scope>
    <source>
        <strain evidence="2 3">MIT 98-5491</strain>
    </source>
</reference>
<dbReference type="EMBL" id="CM000776">
    <property type="protein sequence ID" value="EES89338.1"/>
    <property type="molecule type" value="Genomic_DNA"/>
</dbReference>
<keyword evidence="3" id="KW-1185">Reference proteome</keyword>
<evidence type="ECO:0000313" key="3">
    <source>
        <dbReference type="Proteomes" id="UP000007032"/>
    </source>
</evidence>
<protein>
    <recommendedName>
        <fullName evidence="4">Periplasmic protein</fullName>
    </recommendedName>
</protein>
<keyword evidence="1" id="KW-1133">Transmembrane helix</keyword>
<gene>
    <name evidence="2" type="ORF">HCAN_0621</name>
</gene>
<sequence length="162" mass="18777">MQTRVLIGIFSFFTCVILYVLIRNYSQAIHSYSTPNVEPYQLGKAESNATIEIPNEISWLNQLSAKDGVSYLYPASELRVKLLFENNLKKDETEIFRVSVGIIDDYQFFCINQVLSANNIDYSYYKVGESIWLVVATDNEKYLRSVLEELKHYEIQYSLSKS</sequence>
<dbReference type="STRING" id="537970.HCAN_0621"/>
<organism evidence="2 3">
    <name type="scientific">Helicobacter canadensis MIT 98-5491</name>
    <dbReference type="NCBI Taxonomy" id="537970"/>
    <lineage>
        <taxon>Bacteria</taxon>
        <taxon>Pseudomonadati</taxon>
        <taxon>Campylobacterota</taxon>
        <taxon>Epsilonproteobacteria</taxon>
        <taxon>Campylobacterales</taxon>
        <taxon>Helicobacteraceae</taxon>
        <taxon>Helicobacter</taxon>
    </lineage>
</organism>
<accession>C5ZZ80</accession>
<keyword evidence="1" id="KW-0812">Transmembrane</keyword>
<dbReference type="RefSeq" id="WP_006655316.1">
    <property type="nucleotide sequence ID" value="NZ_CM000776.2"/>
</dbReference>
<proteinExistence type="predicted"/>
<dbReference type="HOGENOM" id="CLU_136115_0_0_7"/>